<keyword evidence="1" id="KW-0732">Signal</keyword>
<dbReference type="GO" id="GO:0140326">
    <property type="term" value="F:ATPase-coupled intramembrane lipid transporter activity"/>
    <property type="evidence" value="ECO:0007669"/>
    <property type="project" value="TreeGrafter"/>
</dbReference>
<reference evidence="4" key="2">
    <citation type="submission" date="2019-09" db="UniProtKB">
        <authorList>
            <consortium name="WormBaseParasite"/>
        </authorList>
    </citation>
    <scope>IDENTIFICATION</scope>
</reference>
<dbReference type="AlphaFoldDB" id="A0A183GIC6"/>
<dbReference type="PANTHER" id="PTHR24092:SF150">
    <property type="entry name" value="PHOSPHOLIPID-TRANSPORTING ATPASE"/>
    <property type="match status" value="1"/>
</dbReference>
<dbReference type="Proteomes" id="UP000050761">
    <property type="component" value="Unassembled WGS sequence"/>
</dbReference>
<name>A0A183GIC6_HELPZ</name>
<dbReference type="PANTHER" id="PTHR24092">
    <property type="entry name" value="PROBABLE PHOSPHOLIPID-TRANSPORTING ATPASE"/>
    <property type="match status" value="1"/>
</dbReference>
<protein>
    <submittedName>
        <fullName evidence="4">PhoLip_ATPase_C domain-containing protein</fullName>
    </submittedName>
</protein>
<dbReference type="OrthoDB" id="377733at2759"/>
<proteinExistence type="predicted"/>
<dbReference type="EMBL" id="UZAH01033932">
    <property type="protein sequence ID" value="VDP32200.1"/>
    <property type="molecule type" value="Genomic_DNA"/>
</dbReference>
<feature type="signal peptide" evidence="1">
    <location>
        <begin position="1"/>
        <end position="21"/>
    </location>
</feature>
<feature type="chain" id="PRO_5044552076" evidence="1">
    <location>
        <begin position="22"/>
        <end position="100"/>
    </location>
</feature>
<dbReference type="WBParaSite" id="HPBE_0002237801-mRNA-1">
    <property type="protein sequence ID" value="HPBE_0002237801-mRNA-1"/>
    <property type="gene ID" value="HPBE_0002237801"/>
</dbReference>
<organism evidence="3 4">
    <name type="scientific">Heligmosomoides polygyrus</name>
    <name type="common">Parasitic roundworm</name>
    <dbReference type="NCBI Taxonomy" id="6339"/>
    <lineage>
        <taxon>Eukaryota</taxon>
        <taxon>Metazoa</taxon>
        <taxon>Ecdysozoa</taxon>
        <taxon>Nematoda</taxon>
        <taxon>Chromadorea</taxon>
        <taxon>Rhabditida</taxon>
        <taxon>Rhabditina</taxon>
        <taxon>Rhabditomorpha</taxon>
        <taxon>Strongyloidea</taxon>
        <taxon>Heligmosomidae</taxon>
        <taxon>Heligmosomoides</taxon>
    </lineage>
</organism>
<evidence type="ECO:0000313" key="4">
    <source>
        <dbReference type="WBParaSite" id="HPBE_0002237801-mRNA-1"/>
    </source>
</evidence>
<dbReference type="GO" id="GO:0005802">
    <property type="term" value="C:trans-Golgi network"/>
    <property type="evidence" value="ECO:0007669"/>
    <property type="project" value="TreeGrafter"/>
</dbReference>
<reference evidence="2 3" key="1">
    <citation type="submission" date="2018-11" db="EMBL/GenBank/DDBJ databases">
        <authorList>
            <consortium name="Pathogen Informatics"/>
        </authorList>
    </citation>
    <scope>NUCLEOTIDE SEQUENCE [LARGE SCALE GENOMIC DNA]</scope>
</reference>
<dbReference type="InterPro" id="IPR036412">
    <property type="entry name" value="HAD-like_sf"/>
</dbReference>
<evidence type="ECO:0000313" key="3">
    <source>
        <dbReference type="Proteomes" id="UP000050761"/>
    </source>
</evidence>
<accession>A0A3P8CND8</accession>
<dbReference type="GO" id="GO:0045332">
    <property type="term" value="P:phospholipid translocation"/>
    <property type="evidence" value="ECO:0007669"/>
    <property type="project" value="TreeGrafter"/>
</dbReference>
<dbReference type="GO" id="GO:0005886">
    <property type="term" value="C:plasma membrane"/>
    <property type="evidence" value="ECO:0007669"/>
    <property type="project" value="TreeGrafter"/>
</dbReference>
<keyword evidence="3" id="KW-1185">Reference proteome</keyword>
<sequence length="100" mass="10622">MIGIALILAKFLAILGEKGLARRDQQISLVVNAACLDFILADSRARDQFLRLALCCSSVICCRCTPIQKAAVTRLVKSNVSGGVLAIGDGANDVAMLQLF</sequence>
<dbReference type="Gene3D" id="3.40.50.1000">
    <property type="entry name" value="HAD superfamily/HAD-like"/>
    <property type="match status" value="1"/>
</dbReference>
<accession>A0A183GIC6</accession>
<dbReference type="SUPFAM" id="SSF56784">
    <property type="entry name" value="HAD-like"/>
    <property type="match status" value="1"/>
</dbReference>
<evidence type="ECO:0000313" key="2">
    <source>
        <dbReference type="EMBL" id="VDP32200.1"/>
    </source>
</evidence>
<dbReference type="InterPro" id="IPR023214">
    <property type="entry name" value="HAD_sf"/>
</dbReference>
<gene>
    <name evidence="2" type="ORF">HPBE_LOCUS22377</name>
</gene>
<evidence type="ECO:0000256" key="1">
    <source>
        <dbReference type="SAM" id="SignalP"/>
    </source>
</evidence>